<dbReference type="AlphaFoldDB" id="A0A840MHN3"/>
<keyword evidence="4" id="KW-0238">DNA-binding</keyword>
<evidence type="ECO:0000256" key="1">
    <source>
        <dbReference type="SAM" id="Coils"/>
    </source>
</evidence>
<comment type="caution">
    <text evidence="4">The sequence shown here is derived from an EMBL/GenBank/DDBJ whole genome shotgun (WGS) entry which is preliminary data.</text>
</comment>
<evidence type="ECO:0000313" key="4">
    <source>
        <dbReference type="EMBL" id="MBB5018714.1"/>
    </source>
</evidence>
<dbReference type="Pfam" id="PF00816">
    <property type="entry name" value="Histone_HNS"/>
    <property type="match status" value="1"/>
</dbReference>
<evidence type="ECO:0000256" key="2">
    <source>
        <dbReference type="SAM" id="MobiDB-lite"/>
    </source>
</evidence>
<feature type="domain" description="DNA-binding protein H-NS-like C-terminal" evidence="3">
    <location>
        <begin position="140"/>
        <end position="164"/>
    </location>
</feature>
<name>A0A840MHN3_9PROT</name>
<keyword evidence="1" id="KW-0175">Coiled coil</keyword>
<feature type="compositionally biased region" description="Low complexity" evidence="2">
    <location>
        <begin position="40"/>
        <end position="53"/>
    </location>
</feature>
<dbReference type="InterPro" id="IPR027444">
    <property type="entry name" value="H-NS_C_dom"/>
</dbReference>
<sequence>MAEQAQNNTANQAATPKKAAAKSAKAPAAKPAAKAEKTAAKAAVATQKAVPASKDSEVGNTLDSLRANLKTLTQDNAAALAELKQRSVEIQKSIAEHQKNLQRTVKTFLGEVVHEFGLTVEDVQALVRGGNKGTKAKAAVKFCNPANPSEVWTGRGRPPLWALDRVARKEKVVIQPTSPEYADDAAKTVARLMAMK</sequence>
<evidence type="ECO:0000313" key="5">
    <source>
        <dbReference type="Proteomes" id="UP000575898"/>
    </source>
</evidence>
<accession>A0A840MHN3</accession>
<gene>
    <name evidence="4" type="ORF">HNQ59_002007</name>
</gene>
<dbReference type="RefSeq" id="WP_184038437.1">
    <property type="nucleotide sequence ID" value="NZ_JACHHY010000011.1"/>
</dbReference>
<feature type="compositionally biased region" description="Low complexity" evidence="2">
    <location>
        <begin position="1"/>
        <end position="32"/>
    </location>
</feature>
<evidence type="ECO:0000259" key="3">
    <source>
        <dbReference type="Pfam" id="PF00816"/>
    </source>
</evidence>
<keyword evidence="5" id="KW-1185">Reference proteome</keyword>
<dbReference type="GO" id="GO:0003677">
    <property type="term" value="F:DNA binding"/>
    <property type="evidence" value="ECO:0007669"/>
    <property type="project" value="UniProtKB-KW"/>
</dbReference>
<reference evidence="4 5" key="1">
    <citation type="submission" date="2020-08" db="EMBL/GenBank/DDBJ databases">
        <title>Genomic Encyclopedia of Type Strains, Phase IV (KMG-IV): sequencing the most valuable type-strain genomes for metagenomic binning, comparative biology and taxonomic classification.</title>
        <authorList>
            <person name="Goeker M."/>
        </authorList>
    </citation>
    <scope>NUCLEOTIDE SEQUENCE [LARGE SCALE GENOMIC DNA]</scope>
    <source>
        <strain evidence="4 5">DSM 27165</strain>
    </source>
</reference>
<proteinExistence type="predicted"/>
<feature type="region of interest" description="Disordered" evidence="2">
    <location>
        <begin position="1"/>
        <end position="58"/>
    </location>
</feature>
<organism evidence="4 5">
    <name type="scientific">Chitinivorax tropicus</name>
    <dbReference type="NCBI Taxonomy" id="714531"/>
    <lineage>
        <taxon>Bacteria</taxon>
        <taxon>Pseudomonadati</taxon>
        <taxon>Pseudomonadota</taxon>
        <taxon>Betaproteobacteria</taxon>
        <taxon>Chitinivorax</taxon>
    </lineage>
</organism>
<protein>
    <submittedName>
        <fullName evidence="4">DNA-binding protein H-NS</fullName>
    </submittedName>
</protein>
<dbReference type="EMBL" id="JACHHY010000011">
    <property type="protein sequence ID" value="MBB5018714.1"/>
    <property type="molecule type" value="Genomic_DNA"/>
</dbReference>
<dbReference type="SUPFAM" id="SSF81273">
    <property type="entry name" value="H-NS histone-like proteins"/>
    <property type="match status" value="1"/>
</dbReference>
<dbReference type="Proteomes" id="UP000575898">
    <property type="component" value="Unassembled WGS sequence"/>
</dbReference>
<feature type="coiled-coil region" evidence="1">
    <location>
        <begin position="62"/>
        <end position="100"/>
    </location>
</feature>